<sequence length="207" mass="21771">MAGFYFTKIHVFKIRGRRVVDEKPWVASMAPVLEPTVPSAVEVVGDVPFALLSMNVVRILVEVVGGWRLFSFSSRSMEPAPAAGAPPVVDVRDDSPSSSPVVDVGSGSSSSSPVMETGSNLQYFSSGLAVSLSASISSKGEGQTDVQVFEVGPKRVPKRRLPEEGASPDSRGAKKSQAPPQETSGSEHVSSHPIGRNVSTSGFVQTS</sequence>
<reference evidence="3" key="1">
    <citation type="submission" date="2024-07" db="EMBL/GenBank/DDBJ databases">
        <title>Two chromosome-level genome assemblies of Korean endemic species Abeliophyllum distichum and Forsythia ovata (Oleaceae).</title>
        <authorList>
            <person name="Jang H."/>
        </authorList>
    </citation>
    <scope>NUCLEOTIDE SEQUENCE [LARGE SCALE GENOMIC DNA]</scope>
</reference>
<proteinExistence type="predicted"/>
<feature type="compositionally biased region" description="Low complexity" evidence="1">
    <location>
        <begin position="79"/>
        <end position="89"/>
    </location>
</feature>
<gene>
    <name evidence="2" type="ORF">Adt_35538</name>
</gene>
<protein>
    <submittedName>
        <fullName evidence="2">Uncharacterized protein</fullName>
    </submittedName>
</protein>
<dbReference type="EMBL" id="JBFOLK010000011">
    <property type="protein sequence ID" value="KAL2474802.1"/>
    <property type="molecule type" value="Genomic_DNA"/>
</dbReference>
<comment type="caution">
    <text evidence="2">The sequence shown here is derived from an EMBL/GenBank/DDBJ whole genome shotgun (WGS) entry which is preliminary data.</text>
</comment>
<organism evidence="2 3">
    <name type="scientific">Abeliophyllum distichum</name>
    <dbReference type="NCBI Taxonomy" id="126358"/>
    <lineage>
        <taxon>Eukaryota</taxon>
        <taxon>Viridiplantae</taxon>
        <taxon>Streptophyta</taxon>
        <taxon>Embryophyta</taxon>
        <taxon>Tracheophyta</taxon>
        <taxon>Spermatophyta</taxon>
        <taxon>Magnoliopsida</taxon>
        <taxon>eudicotyledons</taxon>
        <taxon>Gunneridae</taxon>
        <taxon>Pentapetalae</taxon>
        <taxon>asterids</taxon>
        <taxon>lamiids</taxon>
        <taxon>Lamiales</taxon>
        <taxon>Oleaceae</taxon>
        <taxon>Forsythieae</taxon>
        <taxon>Abeliophyllum</taxon>
    </lineage>
</organism>
<feature type="compositionally biased region" description="Polar residues" evidence="1">
    <location>
        <begin position="178"/>
        <end position="188"/>
    </location>
</feature>
<feature type="region of interest" description="Disordered" evidence="1">
    <location>
        <begin position="142"/>
        <end position="207"/>
    </location>
</feature>
<feature type="region of interest" description="Disordered" evidence="1">
    <location>
        <begin position="77"/>
        <end position="115"/>
    </location>
</feature>
<accession>A0ABD1QGD3</accession>
<dbReference type="Proteomes" id="UP001604336">
    <property type="component" value="Unassembled WGS sequence"/>
</dbReference>
<evidence type="ECO:0000313" key="3">
    <source>
        <dbReference type="Proteomes" id="UP001604336"/>
    </source>
</evidence>
<keyword evidence="3" id="KW-1185">Reference proteome</keyword>
<feature type="compositionally biased region" description="Low complexity" evidence="1">
    <location>
        <begin position="96"/>
        <end position="114"/>
    </location>
</feature>
<feature type="compositionally biased region" description="Polar residues" evidence="1">
    <location>
        <begin position="197"/>
        <end position="207"/>
    </location>
</feature>
<dbReference type="AlphaFoldDB" id="A0ABD1QGD3"/>
<evidence type="ECO:0000256" key="1">
    <source>
        <dbReference type="SAM" id="MobiDB-lite"/>
    </source>
</evidence>
<name>A0ABD1QGD3_9LAMI</name>
<evidence type="ECO:0000313" key="2">
    <source>
        <dbReference type="EMBL" id="KAL2474802.1"/>
    </source>
</evidence>